<dbReference type="GO" id="GO:0008897">
    <property type="term" value="F:holo-[acyl-carrier-protein] synthase activity"/>
    <property type="evidence" value="ECO:0007669"/>
    <property type="project" value="UniProtKB-UniRule"/>
</dbReference>
<keyword evidence="8" id="KW-0963">Cytoplasm</keyword>
<feature type="binding site" evidence="8">
    <location>
        <position position="121"/>
    </location>
    <ligand>
        <name>Mg(2+)</name>
        <dbReference type="ChEBI" id="CHEBI:18420"/>
    </ligand>
</feature>
<evidence type="ECO:0000256" key="8">
    <source>
        <dbReference type="HAMAP-Rule" id="MF_00101"/>
    </source>
</evidence>
<evidence type="ECO:0000256" key="7">
    <source>
        <dbReference type="ARBA" id="ARBA00023160"/>
    </source>
</evidence>
<comment type="subcellular location">
    <subcellularLocation>
        <location evidence="8">Cytoplasm</location>
    </subcellularLocation>
</comment>
<accession>A0A4U8SDT6</accession>
<dbReference type="EMBL" id="JRPL02000003">
    <property type="protein sequence ID" value="TLD84295.1"/>
    <property type="molecule type" value="Genomic_DNA"/>
</dbReference>
<keyword evidence="6 8" id="KW-0443">Lipid metabolism</keyword>
<dbReference type="HAMAP" id="MF_00101">
    <property type="entry name" value="AcpS"/>
    <property type="match status" value="1"/>
</dbReference>
<dbReference type="OrthoDB" id="517356at2"/>
<dbReference type="InterPro" id="IPR037143">
    <property type="entry name" value="4-PPantetheinyl_Trfase_dom_sf"/>
</dbReference>
<dbReference type="Proteomes" id="UP000029878">
    <property type="component" value="Unassembled WGS sequence"/>
</dbReference>
<evidence type="ECO:0000259" key="9">
    <source>
        <dbReference type="Pfam" id="PF01648"/>
    </source>
</evidence>
<dbReference type="SUPFAM" id="SSF56214">
    <property type="entry name" value="4'-phosphopantetheinyl transferase"/>
    <property type="match status" value="2"/>
</dbReference>
<comment type="function">
    <text evidence="8">Transfers the 4'-phosphopantetheine moiety from coenzyme A to a Ser of acyl-carrier-protein.</text>
</comment>
<evidence type="ECO:0000256" key="4">
    <source>
        <dbReference type="ARBA" id="ARBA00022832"/>
    </source>
</evidence>
<dbReference type="GO" id="GO:0005737">
    <property type="term" value="C:cytoplasm"/>
    <property type="evidence" value="ECO:0007669"/>
    <property type="project" value="UniProtKB-SubCell"/>
</dbReference>
<feature type="binding site" evidence="8">
    <location>
        <position position="8"/>
    </location>
    <ligand>
        <name>Mg(2+)</name>
        <dbReference type="ChEBI" id="CHEBI:18420"/>
    </ligand>
</feature>
<gene>
    <name evidence="8 10" type="primary">acpS</name>
    <name evidence="10" type="ORF">LS81_002190</name>
</gene>
<proteinExistence type="inferred from homology"/>
<sequence>MNLEIGTDIIAISRIKNAITKFGMSFLERFLLPNEILLAYKNRDSLSALYRKDSKASNHLDMENQEFLTHDVASCKFHFFTQENLELYSMQTQSTIMYLKHNFTLDSYKIDTIAGFWAIKEACSKALGVGIGKDIGFHDMCIYKDLHGKPHLALHESKYNAFKTQKIAISMSHDLENAIAICAITFADT</sequence>
<comment type="caution">
    <text evidence="10">The sequence shown here is derived from an EMBL/GenBank/DDBJ whole genome shotgun (WGS) entry which is preliminary data.</text>
</comment>
<evidence type="ECO:0000313" key="10">
    <source>
        <dbReference type="EMBL" id="TLD84295.1"/>
    </source>
</evidence>
<keyword evidence="5 8" id="KW-0460">Magnesium</keyword>
<evidence type="ECO:0000256" key="6">
    <source>
        <dbReference type="ARBA" id="ARBA00023098"/>
    </source>
</evidence>
<dbReference type="GO" id="GO:0000287">
    <property type="term" value="F:magnesium ion binding"/>
    <property type="evidence" value="ECO:0007669"/>
    <property type="project" value="UniProtKB-UniRule"/>
</dbReference>
<dbReference type="NCBIfam" id="TIGR00556">
    <property type="entry name" value="pantethn_trn"/>
    <property type="match status" value="1"/>
</dbReference>
<protein>
    <recommendedName>
        <fullName evidence="8">Holo-[acyl-carrier-protein] synthase</fullName>
        <shortName evidence="8">Holo-ACP synthase</shortName>
        <ecNumber evidence="8">2.7.8.7</ecNumber>
    </recommendedName>
    <alternativeName>
        <fullName evidence="8">4'-phosphopantetheinyl transferase AcpS</fullName>
    </alternativeName>
</protein>
<dbReference type="Pfam" id="PF01648">
    <property type="entry name" value="ACPS"/>
    <property type="match status" value="1"/>
</dbReference>
<evidence type="ECO:0000313" key="11">
    <source>
        <dbReference type="Proteomes" id="UP000029878"/>
    </source>
</evidence>
<dbReference type="NCBIfam" id="TIGR00516">
    <property type="entry name" value="acpS"/>
    <property type="match status" value="1"/>
</dbReference>
<keyword evidence="2 8" id="KW-0808">Transferase</keyword>
<keyword evidence="7 8" id="KW-0275">Fatty acid biosynthesis</keyword>
<comment type="cofactor">
    <cofactor evidence="8">
        <name>Mg(2+)</name>
        <dbReference type="ChEBI" id="CHEBI:18420"/>
    </cofactor>
</comment>
<feature type="domain" description="4'-phosphopantetheinyl transferase" evidence="9">
    <location>
        <begin position="109"/>
        <end position="162"/>
    </location>
</feature>
<evidence type="ECO:0000256" key="5">
    <source>
        <dbReference type="ARBA" id="ARBA00022842"/>
    </source>
</evidence>
<comment type="similarity">
    <text evidence="8">Belongs to the P-Pant transferase superfamily. AcpS family.</text>
</comment>
<dbReference type="Gene3D" id="3.90.470.20">
    <property type="entry name" value="4'-phosphopantetheinyl transferase domain"/>
    <property type="match status" value="1"/>
</dbReference>
<dbReference type="InterPro" id="IPR008278">
    <property type="entry name" value="4-PPantetheinyl_Trfase_dom"/>
</dbReference>
<dbReference type="GO" id="GO:0006633">
    <property type="term" value="P:fatty acid biosynthetic process"/>
    <property type="evidence" value="ECO:0007669"/>
    <property type="project" value="UniProtKB-UniRule"/>
</dbReference>
<name>A0A4U8SDT6_9HELI</name>
<dbReference type="RefSeq" id="WP_052096451.1">
    <property type="nucleotide sequence ID" value="NZ_FZNG01000029.1"/>
</dbReference>
<dbReference type="InterPro" id="IPR004568">
    <property type="entry name" value="Ppantetheine-prot_Trfase_dom"/>
</dbReference>
<keyword evidence="4 8" id="KW-0276">Fatty acid metabolism</keyword>
<keyword evidence="3 8" id="KW-0479">Metal-binding</keyword>
<dbReference type="EC" id="2.7.8.7" evidence="8"/>
<organism evidence="10 11">
    <name type="scientific">Helicobacter trogontum</name>
    <dbReference type="NCBI Taxonomy" id="50960"/>
    <lineage>
        <taxon>Bacteria</taxon>
        <taxon>Pseudomonadati</taxon>
        <taxon>Campylobacterota</taxon>
        <taxon>Epsilonproteobacteria</taxon>
        <taxon>Campylobacterales</taxon>
        <taxon>Helicobacteraceae</taxon>
        <taxon>Helicobacter</taxon>
    </lineage>
</organism>
<evidence type="ECO:0000256" key="2">
    <source>
        <dbReference type="ARBA" id="ARBA00022679"/>
    </source>
</evidence>
<dbReference type="AlphaFoldDB" id="A0A4U8SDT6"/>
<dbReference type="InterPro" id="IPR002582">
    <property type="entry name" value="ACPS"/>
</dbReference>
<keyword evidence="1 8" id="KW-0444">Lipid biosynthesis</keyword>
<comment type="catalytic activity">
    <reaction evidence="8">
        <text>apo-[ACP] + CoA = holo-[ACP] + adenosine 3',5'-bisphosphate + H(+)</text>
        <dbReference type="Rhea" id="RHEA:12068"/>
        <dbReference type="Rhea" id="RHEA-COMP:9685"/>
        <dbReference type="Rhea" id="RHEA-COMP:9690"/>
        <dbReference type="ChEBI" id="CHEBI:15378"/>
        <dbReference type="ChEBI" id="CHEBI:29999"/>
        <dbReference type="ChEBI" id="CHEBI:57287"/>
        <dbReference type="ChEBI" id="CHEBI:58343"/>
        <dbReference type="ChEBI" id="CHEBI:64479"/>
        <dbReference type="EC" id="2.7.8.7"/>
    </reaction>
</comment>
<evidence type="ECO:0000256" key="3">
    <source>
        <dbReference type="ARBA" id="ARBA00022723"/>
    </source>
</evidence>
<evidence type="ECO:0000256" key="1">
    <source>
        <dbReference type="ARBA" id="ARBA00022516"/>
    </source>
</evidence>
<reference evidence="10 11" key="1">
    <citation type="journal article" date="2014" name="Genome Announc.">
        <title>Draft genome sequences of eight enterohepatic helicobacter species isolated from both laboratory and wild rodents.</title>
        <authorList>
            <person name="Sheh A."/>
            <person name="Shen Z."/>
            <person name="Fox J.G."/>
        </authorList>
    </citation>
    <scope>NUCLEOTIDE SEQUENCE [LARGE SCALE GENOMIC DNA]</scope>
    <source>
        <strain evidence="10 11">ATCC 700114</strain>
    </source>
</reference>